<dbReference type="EMBL" id="PYAU01000001">
    <property type="protein sequence ID" value="PSL37601.1"/>
    <property type="molecule type" value="Genomic_DNA"/>
</dbReference>
<evidence type="ECO:0000256" key="1">
    <source>
        <dbReference type="ARBA" id="ARBA00004202"/>
    </source>
</evidence>
<dbReference type="PANTHER" id="PTHR43297:SF14">
    <property type="entry name" value="ATPASE AAA-TYPE CORE DOMAIN-CONTAINING PROTEIN"/>
    <property type="match status" value="1"/>
</dbReference>
<dbReference type="NCBIfam" id="NF007739">
    <property type="entry name" value="PRK10419.1"/>
    <property type="match status" value="2"/>
</dbReference>
<dbReference type="Proteomes" id="UP000268291">
    <property type="component" value="Unassembled WGS sequence"/>
</dbReference>
<reference evidence="12 14" key="2">
    <citation type="submission" date="2018-12" db="EMBL/GenBank/DDBJ databases">
        <authorList>
            <person name="hu s."/>
            <person name="Xu Y."/>
            <person name="Xu B."/>
            <person name="Li F."/>
        </authorList>
    </citation>
    <scope>NUCLEOTIDE SEQUENCE [LARGE SCALE GENOMIC DNA]</scope>
    <source>
        <strain evidence="12 14">KSW2-17</strain>
    </source>
</reference>
<feature type="domain" description="ABC transporter" evidence="10">
    <location>
        <begin position="284"/>
        <end position="533"/>
    </location>
</feature>
<keyword evidence="6" id="KW-0547">Nucleotide-binding</keyword>
<dbReference type="Pfam" id="PF00005">
    <property type="entry name" value="ABC_tran"/>
    <property type="match status" value="2"/>
</dbReference>
<gene>
    <name evidence="11" type="ORF">CLV49_1208</name>
    <name evidence="12" type="ORF">ELQ93_17935</name>
</gene>
<dbReference type="Pfam" id="PF08352">
    <property type="entry name" value="oligo_HPY"/>
    <property type="match status" value="2"/>
</dbReference>
<dbReference type="SMART" id="SM00382">
    <property type="entry name" value="AAA"/>
    <property type="match status" value="2"/>
</dbReference>
<keyword evidence="14" id="KW-1185">Reference proteome</keyword>
<evidence type="ECO:0000313" key="13">
    <source>
        <dbReference type="Proteomes" id="UP000241203"/>
    </source>
</evidence>
<dbReference type="EMBL" id="RZGY01000007">
    <property type="protein sequence ID" value="RUQ81694.1"/>
    <property type="molecule type" value="Genomic_DNA"/>
</dbReference>
<dbReference type="GO" id="GO:0015833">
    <property type="term" value="P:peptide transport"/>
    <property type="evidence" value="ECO:0007669"/>
    <property type="project" value="InterPro"/>
</dbReference>
<evidence type="ECO:0000256" key="8">
    <source>
        <dbReference type="ARBA" id="ARBA00022967"/>
    </source>
</evidence>
<dbReference type="NCBIfam" id="NF008453">
    <property type="entry name" value="PRK11308.1"/>
    <property type="match status" value="2"/>
</dbReference>
<dbReference type="InterPro" id="IPR050388">
    <property type="entry name" value="ABC_Ni/Peptide_Import"/>
</dbReference>
<keyword evidence="4" id="KW-1003">Cell membrane</keyword>
<evidence type="ECO:0000313" key="12">
    <source>
        <dbReference type="EMBL" id="RUQ81694.1"/>
    </source>
</evidence>
<dbReference type="SUPFAM" id="SSF52540">
    <property type="entry name" value="P-loop containing nucleoside triphosphate hydrolases"/>
    <property type="match status" value="2"/>
</dbReference>
<dbReference type="PANTHER" id="PTHR43297">
    <property type="entry name" value="OLIGOPEPTIDE TRANSPORT ATP-BINDING PROTEIN APPD"/>
    <property type="match status" value="1"/>
</dbReference>
<dbReference type="PROSITE" id="PS00211">
    <property type="entry name" value="ABC_TRANSPORTER_1"/>
    <property type="match status" value="1"/>
</dbReference>
<dbReference type="RefSeq" id="WP_106562726.1">
    <property type="nucleotide sequence ID" value="NZ_PYAU01000001.1"/>
</dbReference>
<evidence type="ECO:0000313" key="11">
    <source>
        <dbReference type="EMBL" id="PSL37601.1"/>
    </source>
</evidence>
<accession>A0A2P8GUH3</accession>
<dbReference type="GO" id="GO:0005886">
    <property type="term" value="C:plasma membrane"/>
    <property type="evidence" value="ECO:0007669"/>
    <property type="project" value="UniProtKB-SubCell"/>
</dbReference>
<comment type="subcellular location">
    <subcellularLocation>
        <location evidence="1">Cell membrane</location>
        <topology evidence="1">Peripheral membrane protein</topology>
    </subcellularLocation>
</comment>
<dbReference type="OrthoDB" id="4008250at2"/>
<evidence type="ECO:0000259" key="10">
    <source>
        <dbReference type="PROSITE" id="PS50893"/>
    </source>
</evidence>
<comment type="similarity">
    <text evidence="2">Belongs to the ABC transporter superfamily.</text>
</comment>
<keyword evidence="5" id="KW-0997">Cell inner membrane</keyword>
<dbReference type="PROSITE" id="PS50893">
    <property type="entry name" value="ABC_TRANSPORTER_2"/>
    <property type="match status" value="2"/>
</dbReference>
<evidence type="ECO:0000256" key="6">
    <source>
        <dbReference type="ARBA" id="ARBA00022741"/>
    </source>
</evidence>
<reference evidence="11 13" key="1">
    <citation type="submission" date="2018-03" db="EMBL/GenBank/DDBJ databases">
        <title>Genomic Encyclopedia of Archaeal and Bacterial Type Strains, Phase II (KMG-II): from individual species to whole genera.</title>
        <authorList>
            <person name="Goeker M."/>
        </authorList>
    </citation>
    <scope>NUCLEOTIDE SEQUENCE [LARGE SCALE GENOMIC DNA]</scope>
    <source>
        <strain evidence="11 13">DSM 21548</strain>
    </source>
</reference>
<dbReference type="CDD" id="cd03257">
    <property type="entry name" value="ABC_NikE_OppD_transporters"/>
    <property type="match status" value="2"/>
</dbReference>
<sequence>MHRGSITEPQPEVVLSVDGLTVAYSDTEVVRNASFTVRAGETVAIVGESGSGKSTMTGAILGLLPRTASVSGTITACGTVVTEATERDMRALRGSQLAYVPQDPMSNLNPVLRVGPQVAEAGGVHRSQTRAEARTRAVVALERAGLAEAESRYRQFPHQLSGGMRQRSLIAMGMINDPTLLIADEPTSALDVTVQRVILDNLADLVARSGTSVLLVTHDLGLAAERADRVIVMRGGEIVEQGPSREVLFAPTAAYTRQLIGAAPVGRTAARVPRPVPEDAPVLLALENVGKVYPPRGHGSRRTAAVSAIAGVSLEVRAGQTLAVVGESGSGKSTAANIALKLTEPSSGVVRFDGADVTRLRGPALTAFRRRVQPIFQDPYASLDPMSTVGRIVEEPLRAFRIGDARSREERVRELLDLVGLPSALLERAPSELSGGQRQRVAIARALAPEPELIVCDEPVSALDVLVQATVLDVLQRIQSDLGVAYLFISHDLGVVESIAHDVVVMTGGTVVERGTVGDVFTDPQADYTRALLDAVPGRSLIDELALRGRPADPSS</sequence>
<feature type="domain" description="ABC transporter" evidence="10">
    <location>
        <begin position="15"/>
        <end position="260"/>
    </location>
</feature>
<dbReference type="AlphaFoldDB" id="A0A2P8GUH3"/>
<dbReference type="Gene3D" id="3.40.50.300">
    <property type="entry name" value="P-loop containing nucleotide triphosphate hydrolases"/>
    <property type="match status" value="2"/>
</dbReference>
<dbReference type="GO" id="GO:0005524">
    <property type="term" value="F:ATP binding"/>
    <property type="evidence" value="ECO:0007669"/>
    <property type="project" value="UniProtKB-KW"/>
</dbReference>
<comment type="caution">
    <text evidence="11">The sequence shown here is derived from an EMBL/GenBank/DDBJ whole genome shotgun (WGS) entry which is preliminary data.</text>
</comment>
<dbReference type="InterPro" id="IPR003439">
    <property type="entry name" value="ABC_transporter-like_ATP-bd"/>
</dbReference>
<dbReference type="InterPro" id="IPR003593">
    <property type="entry name" value="AAA+_ATPase"/>
</dbReference>
<evidence type="ECO:0000256" key="4">
    <source>
        <dbReference type="ARBA" id="ARBA00022475"/>
    </source>
</evidence>
<keyword evidence="3" id="KW-0813">Transport</keyword>
<keyword evidence="7 11" id="KW-0067">ATP-binding</keyword>
<evidence type="ECO:0000256" key="5">
    <source>
        <dbReference type="ARBA" id="ARBA00022519"/>
    </source>
</evidence>
<evidence type="ECO:0000256" key="3">
    <source>
        <dbReference type="ARBA" id="ARBA00022448"/>
    </source>
</evidence>
<dbReference type="Proteomes" id="UP000241203">
    <property type="component" value="Unassembled WGS sequence"/>
</dbReference>
<evidence type="ECO:0000256" key="7">
    <source>
        <dbReference type="ARBA" id="ARBA00022840"/>
    </source>
</evidence>
<proteinExistence type="inferred from homology"/>
<keyword evidence="8" id="KW-1278">Translocase</keyword>
<name>A0A2P8GUH3_9MICO</name>
<evidence type="ECO:0000256" key="9">
    <source>
        <dbReference type="ARBA" id="ARBA00023136"/>
    </source>
</evidence>
<dbReference type="GO" id="GO:0016887">
    <property type="term" value="F:ATP hydrolysis activity"/>
    <property type="evidence" value="ECO:0007669"/>
    <property type="project" value="InterPro"/>
</dbReference>
<dbReference type="InterPro" id="IPR017871">
    <property type="entry name" value="ABC_transporter-like_CS"/>
</dbReference>
<organism evidence="11 13">
    <name type="scientific">Labedella gwakjiensis</name>
    <dbReference type="NCBI Taxonomy" id="390269"/>
    <lineage>
        <taxon>Bacteria</taxon>
        <taxon>Bacillati</taxon>
        <taxon>Actinomycetota</taxon>
        <taxon>Actinomycetes</taxon>
        <taxon>Micrococcales</taxon>
        <taxon>Microbacteriaceae</taxon>
        <taxon>Labedella</taxon>
    </lineage>
</organism>
<evidence type="ECO:0000256" key="2">
    <source>
        <dbReference type="ARBA" id="ARBA00005417"/>
    </source>
</evidence>
<dbReference type="InterPro" id="IPR013563">
    <property type="entry name" value="Oligopep_ABC_C"/>
</dbReference>
<evidence type="ECO:0000313" key="14">
    <source>
        <dbReference type="Proteomes" id="UP000268291"/>
    </source>
</evidence>
<dbReference type="InterPro" id="IPR027417">
    <property type="entry name" value="P-loop_NTPase"/>
</dbReference>
<keyword evidence="9" id="KW-0472">Membrane</keyword>
<protein>
    <submittedName>
        <fullName evidence="12">ABC transporter ATP-binding protein</fullName>
    </submittedName>
    <submittedName>
        <fullName evidence="11">Peptide/nickel transport system ATP-binding protein</fullName>
    </submittedName>
</protein>